<keyword evidence="2" id="KW-0413">Isomerase</keyword>
<dbReference type="OrthoDB" id="9801960at2"/>
<dbReference type="GO" id="GO:0016853">
    <property type="term" value="F:isomerase activity"/>
    <property type="evidence" value="ECO:0007669"/>
    <property type="project" value="UniProtKB-KW"/>
</dbReference>
<dbReference type="SUPFAM" id="SSF51658">
    <property type="entry name" value="Xylose isomerase-like"/>
    <property type="match status" value="1"/>
</dbReference>
<dbReference type="Proteomes" id="UP000199568">
    <property type="component" value="Unassembled WGS sequence"/>
</dbReference>
<dbReference type="Gene3D" id="3.20.20.150">
    <property type="entry name" value="Divalent-metal-dependent TIM barrel enzymes"/>
    <property type="match status" value="1"/>
</dbReference>
<accession>A0A1I0F2N8</accession>
<dbReference type="Pfam" id="PF01261">
    <property type="entry name" value="AP_endonuc_2"/>
    <property type="match status" value="1"/>
</dbReference>
<feature type="domain" description="Xylose isomerase-like TIM barrel" evidence="1">
    <location>
        <begin position="58"/>
        <end position="238"/>
    </location>
</feature>
<dbReference type="AlphaFoldDB" id="A0A1I0F2N8"/>
<dbReference type="RefSeq" id="WP_090444956.1">
    <property type="nucleotide sequence ID" value="NZ_FOHU01000013.1"/>
</dbReference>
<gene>
    <name evidence="2" type="ORF">SAMN05660297_02659</name>
</gene>
<protein>
    <submittedName>
        <fullName evidence="2">Xylose isomerase-like TIM barrel</fullName>
    </submittedName>
</protein>
<keyword evidence="3" id="KW-1185">Reference proteome</keyword>
<evidence type="ECO:0000313" key="2">
    <source>
        <dbReference type="EMBL" id="SET52292.1"/>
    </source>
</evidence>
<evidence type="ECO:0000313" key="3">
    <source>
        <dbReference type="Proteomes" id="UP000199568"/>
    </source>
</evidence>
<name>A0A1I0F2N8_9FIRM</name>
<organism evidence="2 3">
    <name type="scientific">Natronincola peptidivorans</name>
    <dbReference type="NCBI Taxonomy" id="426128"/>
    <lineage>
        <taxon>Bacteria</taxon>
        <taxon>Bacillati</taxon>
        <taxon>Bacillota</taxon>
        <taxon>Clostridia</taxon>
        <taxon>Peptostreptococcales</taxon>
        <taxon>Natronincolaceae</taxon>
        <taxon>Natronincola</taxon>
    </lineage>
</organism>
<proteinExistence type="predicted"/>
<evidence type="ECO:0000259" key="1">
    <source>
        <dbReference type="Pfam" id="PF01261"/>
    </source>
</evidence>
<dbReference type="EMBL" id="FOHU01000013">
    <property type="protein sequence ID" value="SET52292.1"/>
    <property type="molecule type" value="Genomic_DNA"/>
</dbReference>
<reference evidence="2 3" key="1">
    <citation type="submission" date="2016-10" db="EMBL/GenBank/DDBJ databases">
        <authorList>
            <person name="de Groot N.N."/>
        </authorList>
    </citation>
    <scope>NUCLEOTIDE SEQUENCE [LARGE SCALE GENOMIC DNA]</scope>
    <source>
        <strain evidence="2 3">DSM 18979</strain>
    </source>
</reference>
<sequence length="254" mass="29593">MPSIGIGCSLEDFNTKSKYNEFTVINIENPLYTGYLEKHSDEDIAFINELTGYKYIVDGAYIDLNPGTSEPKIRQITMEKIIESIEFAKKIKAEEVIFLSNFIPFINVDFYEKGWLEASKRFWEEILKKNNDIKISLCNTFEFNPEYLIDIVEHVNKDNFGLAFDIGHALLWGKISILAWYKKIEKHLDTIYLHSNDGKGDLHISFRNGILAEKKYEFEEILKLAKKRNNNLILKYFDKGKIIDDKNDLEKLIG</sequence>
<dbReference type="STRING" id="426128.SAMN05660297_02659"/>
<dbReference type="InterPro" id="IPR013022">
    <property type="entry name" value="Xyl_isomerase-like_TIM-brl"/>
</dbReference>
<dbReference type="InterPro" id="IPR036237">
    <property type="entry name" value="Xyl_isomerase-like_sf"/>
</dbReference>